<dbReference type="HAMAP" id="MF_00728">
    <property type="entry name" value="EzrA"/>
    <property type="match status" value="1"/>
</dbReference>
<feature type="transmembrane region" description="Helical" evidence="7">
    <location>
        <begin position="12"/>
        <end position="35"/>
    </location>
</feature>
<evidence type="ECO:0000256" key="4">
    <source>
        <dbReference type="ARBA" id="ARBA00023136"/>
    </source>
</evidence>
<keyword evidence="4 6" id="KW-0472">Membrane</keyword>
<dbReference type="GO" id="GO:0005940">
    <property type="term" value="C:septin ring"/>
    <property type="evidence" value="ECO:0007669"/>
    <property type="project" value="InterPro"/>
</dbReference>
<feature type="coiled-coil region" evidence="6">
    <location>
        <begin position="182"/>
        <end position="225"/>
    </location>
</feature>
<comment type="function">
    <text evidence="6">Negative regulator of FtsZ ring formation; modulates the frequency and position of FtsZ ring formation. Inhibits FtsZ ring formation at polar sites. Interacts either with FtsZ or with one of its binding partners to promote depolymerization.</text>
</comment>
<reference evidence="8 9" key="1">
    <citation type="journal article" date="2013" name="PLoS ONE">
        <title>Genomic Adaptation of the Lactobacillus casei Group.</title>
        <authorList>
            <person name="Toh H."/>
            <person name="Oshima K."/>
            <person name="Nakano A."/>
            <person name="Takahata M."/>
            <person name="Murakami M."/>
            <person name="Takaki T."/>
            <person name="Nishiyama H."/>
            <person name="Igimi S."/>
            <person name="Hattori M."/>
            <person name="Morita H."/>
        </authorList>
    </citation>
    <scope>NUCLEOTIDE SEQUENCE [LARGE SCALE GENOMIC DNA]</scope>
    <source>
        <strain evidence="8 9">ATCC 393</strain>
    </source>
</reference>
<dbReference type="GO" id="GO:0000921">
    <property type="term" value="P:septin ring assembly"/>
    <property type="evidence" value="ECO:0007669"/>
    <property type="project" value="InterPro"/>
</dbReference>
<keyword evidence="6" id="KW-0131">Cell cycle</keyword>
<dbReference type="NCBIfam" id="NF003409">
    <property type="entry name" value="PRK04778.1-3"/>
    <property type="match status" value="1"/>
</dbReference>
<comment type="subcellular location">
    <subcellularLocation>
        <location evidence="6">Cell membrane</location>
        <topology evidence="6">Single-pass membrane protein</topology>
    </subcellularLocation>
    <text evidence="6">Colocalized with FtsZ to the nascent septal site.</text>
</comment>
<evidence type="ECO:0000256" key="5">
    <source>
        <dbReference type="ARBA" id="ARBA00023210"/>
    </source>
</evidence>
<feature type="topological domain" description="Cytoplasmic" evidence="6">
    <location>
        <begin position="36"/>
        <end position="581"/>
    </location>
</feature>
<dbReference type="Proteomes" id="UP000015560">
    <property type="component" value="Chromosome"/>
</dbReference>
<gene>
    <name evidence="6" type="primary">ezrA</name>
    <name evidence="8" type="ORF">LBCZ_1094</name>
</gene>
<dbReference type="EMBL" id="AP012544">
    <property type="protein sequence ID" value="BAN74262.1"/>
    <property type="molecule type" value="Genomic_DNA"/>
</dbReference>
<keyword evidence="6" id="KW-0132">Cell division</keyword>
<dbReference type="GO" id="GO:0000917">
    <property type="term" value="P:division septum assembly"/>
    <property type="evidence" value="ECO:0007669"/>
    <property type="project" value="UniProtKB-KW"/>
</dbReference>
<evidence type="ECO:0000313" key="8">
    <source>
        <dbReference type="EMBL" id="BAN74262.1"/>
    </source>
</evidence>
<evidence type="ECO:0000313" key="9">
    <source>
        <dbReference type="Proteomes" id="UP000015560"/>
    </source>
</evidence>
<proteinExistence type="inferred from homology"/>
<evidence type="ECO:0000256" key="6">
    <source>
        <dbReference type="HAMAP-Rule" id="MF_00728"/>
    </source>
</evidence>
<protein>
    <recommendedName>
        <fullName evidence="6">Septation ring formation regulator EzrA</fullName>
    </recommendedName>
</protein>
<evidence type="ECO:0000256" key="1">
    <source>
        <dbReference type="ARBA" id="ARBA00022692"/>
    </source>
</evidence>
<keyword evidence="1 6" id="KW-0812">Transmembrane</keyword>
<evidence type="ECO:0000256" key="7">
    <source>
        <dbReference type="SAM" id="Phobius"/>
    </source>
</evidence>
<organism evidence="8 9">
    <name type="scientific">Lacticaseibacillus casei DSM 20011 = JCM 1134 = ATCC 393</name>
    <dbReference type="NCBI Taxonomy" id="1423732"/>
    <lineage>
        <taxon>Bacteria</taxon>
        <taxon>Bacillati</taxon>
        <taxon>Bacillota</taxon>
        <taxon>Bacilli</taxon>
        <taxon>Lactobacillales</taxon>
        <taxon>Lactobacillaceae</taxon>
        <taxon>Lacticaseibacillus</taxon>
    </lineage>
</organism>
<dbReference type="InterPro" id="IPR010379">
    <property type="entry name" value="EzrA"/>
</dbReference>
<evidence type="ECO:0000256" key="3">
    <source>
        <dbReference type="ARBA" id="ARBA00023054"/>
    </source>
</evidence>
<name>A0AAD1AN23_LACCA</name>
<evidence type="ECO:0000256" key="2">
    <source>
        <dbReference type="ARBA" id="ARBA00022989"/>
    </source>
</evidence>
<keyword evidence="2 6" id="KW-1133">Transmembrane helix</keyword>
<dbReference type="Pfam" id="PF06160">
    <property type="entry name" value="EzrA"/>
    <property type="match status" value="1"/>
</dbReference>
<feature type="topological domain" description="Extracellular" evidence="6">
    <location>
        <begin position="1"/>
        <end position="16"/>
    </location>
</feature>
<dbReference type="GO" id="GO:0005886">
    <property type="term" value="C:plasma membrane"/>
    <property type="evidence" value="ECO:0007669"/>
    <property type="project" value="UniProtKB-SubCell"/>
</dbReference>
<sequence length="581" mass="66205">MQSEKIIGKAEGVGMIWFFIIVVIIIVAAGGVWWLQHYFQTRIKNLDEKVEAIDIGALSSQIRSIEQLKLTGDSLATFGKWERAFDQLNDHDLADLQKILLDLEDQVRRFRFDHASKIAKVLEGKIETARHQYELISDALQDIRHDEADNRSKMLRLRDDYQVSRKTILAKSFVFGDAQPALEQRLQQLAQLFQKIDQINNDGDHQTAKAEIKQLAEQMVELKKQVKELPPLVNEQVNEFPGQINEIQHGYRQLTTAHYVFTDDIPGMVADVEAKMKDANATLKSIDVAATAAANAEIEAEIDKMYAIMEKEMQAKKRVDAATPDLRRFIDHALRQNRELQTELEHLDQSYTLNHHEIKTAKNLKMQLDTIDANYTKDTDAIEAGKAVYSDVIGRFDAAKEQLTEIEKHQVQINQDVAGLKKGEIVANKQAENFELDMRNIKHEIVRHHLPGLPQDYVDQVKHVTSEIEQLNHDLNQVKIDMDAIAKFLIKIANDIEDLKKATSALIDAAGLTEELMQYANRYKTTVKPVADAVKHATELYLHFDYQQAADTLATALEQTEQGSYQKVEDAYLARKKASLY</sequence>
<dbReference type="AlphaFoldDB" id="A0AAD1AN23"/>
<comment type="similarity">
    <text evidence="6">Belongs to the EzrA family.</text>
</comment>
<keyword evidence="3 6" id="KW-0175">Coiled coil</keyword>
<accession>A0AAD1AN23</accession>
<keyword evidence="6" id="KW-1003">Cell membrane</keyword>
<keyword evidence="5 6" id="KW-0717">Septation</keyword>